<keyword evidence="19" id="KW-1185">Reference proteome</keyword>
<dbReference type="PANTHER" id="PTHR16631:SF17">
    <property type="entry name" value="GLUCAN ENDO-1,3-BETA-GLUCOSIDASE BTGC"/>
    <property type="match status" value="1"/>
</dbReference>
<dbReference type="Gene3D" id="3.20.20.80">
    <property type="entry name" value="Glycosidases"/>
    <property type="match status" value="1"/>
</dbReference>
<dbReference type="PANTHER" id="PTHR16631">
    <property type="entry name" value="GLUCAN 1,3-BETA-GLUCOSIDASE"/>
    <property type="match status" value="1"/>
</dbReference>
<dbReference type="RefSeq" id="XP_007804134.1">
    <property type="nucleotide sequence ID" value="XM_007805943.1"/>
</dbReference>
<keyword evidence="10" id="KW-0119">Carbohydrate metabolism</keyword>
<evidence type="ECO:0000256" key="3">
    <source>
        <dbReference type="ARBA" id="ARBA00008773"/>
    </source>
</evidence>
<proteinExistence type="inferred from homology"/>
<gene>
    <name evidence="18" type="ORF">EPUS_00286</name>
</gene>
<dbReference type="GO" id="GO:0009986">
    <property type="term" value="C:cell surface"/>
    <property type="evidence" value="ECO:0007669"/>
    <property type="project" value="TreeGrafter"/>
</dbReference>
<evidence type="ECO:0000256" key="10">
    <source>
        <dbReference type="ARBA" id="ARBA00023277"/>
    </source>
</evidence>
<keyword evidence="5" id="KW-1003">Cell membrane</keyword>
<evidence type="ECO:0000256" key="14">
    <source>
        <dbReference type="ARBA" id="ARBA00042373"/>
    </source>
</evidence>
<keyword evidence="6" id="KW-0378">Hydrolase</keyword>
<keyword evidence="12" id="KW-0624">Polysaccharide degradation</keyword>
<evidence type="ECO:0000256" key="17">
    <source>
        <dbReference type="SAM" id="Phobius"/>
    </source>
</evidence>
<feature type="compositionally biased region" description="Pro residues" evidence="16">
    <location>
        <begin position="125"/>
        <end position="135"/>
    </location>
</feature>
<evidence type="ECO:0000256" key="12">
    <source>
        <dbReference type="ARBA" id="ARBA00023326"/>
    </source>
</evidence>
<dbReference type="OrthoDB" id="68336at2759"/>
<keyword evidence="17" id="KW-1133">Transmembrane helix</keyword>
<evidence type="ECO:0000256" key="16">
    <source>
        <dbReference type="SAM" id="MobiDB-lite"/>
    </source>
</evidence>
<feature type="compositionally biased region" description="Polar residues" evidence="16">
    <location>
        <begin position="450"/>
        <end position="477"/>
    </location>
</feature>
<organism evidence="18 19">
    <name type="scientific">Endocarpon pusillum (strain Z07020 / HMAS-L-300199)</name>
    <name type="common">Lichen-forming fungus</name>
    <dbReference type="NCBI Taxonomy" id="1263415"/>
    <lineage>
        <taxon>Eukaryota</taxon>
        <taxon>Fungi</taxon>
        <taxon>Dikarya</taxon>
        <taxon>Ascomycota</taxon>
        <taxon>Pezizomycotina</taxon>
        <taxon>Eurotiomycetes</taxon>
        <taxon>Chaetothyriomycetidae</taxon>
        <taxon>Verrucariales</taxon>
        <taxon>Verrucariaceae</taxon>
        <taxon>Endocarpon</taxon>
    </lineage>
</organism>
<dbReference type="GO" id="GO:0009277">
    <property type="term" value="C:fungal-type cell wall"/>
    <property type="evidence" value="ECO:0007669"/>
    <property type="project" value="TreeGrafter"/>
</dbReference>
<evidence type="ECO:0000256" key="7">
    <source>
        <dbReference type="ARBA" id="ARBA00022968"/>
    </source>
</evidence>
<dbReference type="eggNOG" id="ENOG502QTKT">
    <property type="taxonomic scope" value="Eukaryota"/>
</dbReference>
<feature type="region of interest" description="Disordered" evidence="16">
    <location>
        <begin position="1"/>
        <end position="250"/>
    </location>
</feature>
<comment type="function">
    <text evidence="13">Glucanases play a role in cell expansion during growth, in cell-cell fusion during mating, and in spore release during sporulation. This enzyme may be involved in beta-glucan degradation. Active on laminarin and lichenan.</text>
</comment>
<dbReference type="HOGENOM" id="CLU_011476_0_0_1"/>
<dbReference type="GeneID" id="19235349"/>
<dbReference type="GO" id="GO:0000272">
    <property type="term" value="P:polysaccharide catabolic process"/>
    <property type="evidence" value="ECO:0007669"/>
    <property type="project" value="UniProtKB-KW"/>
</dbReference>
<keyword evidence="17" id="KW-0812">Transmembrane</keyword>
<comment type="subcellular location">
    <subcellularLocation>
        <location evidence="2">Cell membrane</location>
        <topology evidence="2">Single-pass type II membrane protein</topology>
    </subcellularLocation>
</comment>
<dbReference type="FunFam" id="3.20.20.80:FF:000151">
    <property type="entry name" value="Glucan endo-1,3-beta-glucosidase btgC"/>
    <property type="match status" value="1"/>
</dbReference>
<dbReference type="GO" id="GO:0005576">
    <property type="term" value="C:extracellular region"/>
    <property type="evidence" value="ECO:0007669"/>
    <property type="project" value="TreeGrafter"/>
</dbReference>
<dbReference type="InterPro" id="IPR017853">
    <property type="entry name" value="GH"/>
</dbReference>
<accession>U1HM75</accession>
<evidence type="ECO:0000256" key="5">
    <source>
        <dbReference type="ARBA" id="ARBA00022475"/>
    </source>
</evidence>
<evidence type="ECO:0000256" key="15">
    <source>
        <dbReference type="ARBA" id="ARBA00043078"/>
    </source>
</evidence>
<sequence length="805" mass="86976">MVHNYQRSFSFEEAPPSSTEQAPLTHGHAHNHSNSSNHSNHEPYHDSPSRASPVSTSSQFFRPLPNDSHTTPPSPPTQHYHPSSHPDSNFDQARRARNTSSDSSRHRLSSSSQSTPYHNYSHPQPSAPPPPPPPPPHRRKPVGQSPAGRFSIQDQGYAQASRPLSSFNTSMDSLGQGQPDRSMDRVDGHMANLRQGDGETQPFPALEASSTRRSYGPADFNHPSTPSDPAYLAQRPAEAPRHLRQQGSYSSSTIPIAAGAATPGSITPIIPPSDGSGQSFPLADYQSRHIPTTQSPYYDSPYQNSSLNFAPQVSDADINPQNIADDGDDGFIPDPKRKSILGMRSTSSNEAGTSAAAGGAAAGGIIGALGGLAGRKQKAQTPGVGYDPVVQPGNLGNMDAEGHRGAEKSEWLSRQTTGNNKMRWVVGLAIGLVIVLAIVGGIVGGVLGSRSTGKSSGETESPSANSINNANDDTASNGDLGKGSAEIKDLMNNRDLHKVFPAIDYTPWGTQYPLCIEFPPSQNNVTRDMAVLSQLTNTVRLYGTDCNQTEMVLHSIDRLGLSSMKVWLGVWIETNTTTNDRQLEQMYKILEDVSDRSIFKGVIVGNEALYRAGVDKAASQENLIEILNQVRSNFTALSYDLPVATSDLGDNWDSSLVQASDVVMSNIHPFFAGVPVEEAAGWTWNFWQMKNTPLTAGTDKQQIISETGWPSGGGNDCGTLTTECATPTSGSVAGIDEMNTFMEDFVCQAMDNGTDYFWFEAFDEPWKIVYNTPGQEWEDKWGLMYSDRQLKPGLKIPDCGGRTVS</sequence>
<keyword evidence="7" id="KW-0735">Signal-anchor</keyword>
<dbReference type="InterPro" id="IPR050732">
    <property type="entry name" value="Beta-glucan_modifiers"/>
</dbReference>
<feature type="compositionally biased region" description="Polar residues" evidence="16">
    <location>
        <begin position="152"/>
        <end position="176"/>
    </location>
</feature>
<dbReference type="GO" id="GO:0071555">
    <property type="term" value="P:cell wall organization"/>
    <property type="evidence" value="ECO:0007669"/>
    <property type="project" value="UniProtKB-KW"/>
</dbReference>
<feature type="transmembrane region" description="Helical" evidence="17">
    <location>
        <begin position="424"/>
        <end position="447"/>
    </location>
</feature>
<keyword evidence="9" id="KW-0325">Glycoprotein</keyword>
<feature type="compositionally biased region" description="Low complexity" evidence="16">
    <location>
        <begin position="49"/>
        <end position="58"/>
    </location>
</feature>
<dbReference type="Proteomes" id="UP000019373">
    <property type="component" value="Unassembled WGS sequence"/>
</dbReference>
<dbReference type="AlphaFoldDB" id="U1HM75"/>
<comment type="catalytic activity">
    <reaction evidence="1">
        <text>Hydrolysis of (1-&gt;3)-beta-D-glucosidic linkages in (1-&gt;3)-beta-D-glucans.</text>
        <dbReference type="EC" id="3.2.1.39"/>
    </reaction>
</comment>
<protein>
    <recommendedName>
        <fullName evidence="4">glucan endo-1,3-beta-D-glucosidase</fullName>
        <ecNumber evidence="4">3.2.1.39</ecNumber>
    </recommendedName>
    <alternativeName>
        <fullName evidence="15">Endo-1,3-beta-glucanase btgC</fullName>
    </alternativeName>
    <alternativeName>
        <fullName evidence="14">Laminarinase btgC</fullName>
    </alternativeName>
</protein>
<feature type="region of interest" description="Disordered" evidence="16">
    <location>
        <begin position="263"/>
        <end position="283"/>
    </location>
</feature>
<feature type="region of interest" description="Disordered" evidence="16">
    <location>
        <begin position="450"/>
        <end position="481"/>
    </location>
</feature>
<evidence type="ECO:0000256" key="13">
    <source>
        <dbReference type="ARBA" id="ARBA00037649"/>
    </source>
</evidence>
<feature type="compositionally biased region" description="Basic and acidic residues" evidence="16">
    <location>
        <begin position="39"/>
        <end position="48"/>
    </location>
</feature>
<dbReference type="GO" id="GO:0005886">
    <property type="term" value="C:plasma membrane"/>
    <property type="evidence" value="ECO:0007669"/>
    <property type="project" value="UniProtKB-SubCell"/>
</dbReference>
<evidence type="ECO:0000256" key="8">
    <source>
        <dbReference type="ARBA" id="ARBA00023136"/>
    </source>
</evidence>
<name>U1HM75_ENDPU</name>
<keyword evidence="11" id="KW-0961">Cell wall biogenesis/degradation</keyword>
<dbReference type="EC" id="3.2.1.39" evidence="4"/>
<evidence type="ECO:0000256" key="4">
    <source>
        <dbReference type="ARBA" id="ARBA00012780"/>
    </source>
</evidence>
<evidence type="ECO:0000256" key="6">
    <source>
        <dbReference type="ARBA" id="ARBA00022801"/>
    </source>
</evidence>
<dbReference type="OMA" id="KWEDKWG"/>
<evidence type="ECO:0000256" key="2">
    <source>
        <dbReference type="ARBA" id="ARBA00004401"/>
    </source>
</evidence>
<dbReference type="GO" id="GO:0042973">
    <property type="term" value="F:glucan endo-1,3-beta-D-glucosidase activity"/>
    <property type="evidence" value="ECO:0007669"/>
    <property type="project" value="UniProtKB-EC"/>
</dbReference>
<evidence type="ECO:0000313" key="18">
    <source>
        <dbReference type="EMBL" id="ERF70099.1"/>
    </source>
</evidence>
<evidence type="ECO:0000256" key="11">
    <source>
        <dbReference type="ARBA" id="ARBA00023316"/>
    </source>
</evidence>
<evidence type="ECO:0000256" key="1">
    <source>
        <dbReference type="ARBA" id="ARBA00000382"/>
    </source>
</evidence>
<comment type="similarity">
    <text evidence="3">Belongs to the glycosyl hydrolase 17 family.</text>
</comment>
<reference evidence="19" key="1">
    <citation type="journal article" date="2014" name="BMC Genomics">
        <title>Genome characteristics reveal the impact of lichenization on lichen-forming fungus Endocarpon pusillum Hedwig (Verrucariales, Ascomycota).</title>
        <authorList>
            <person name="Wang Y.-Y."/>
            <person name="Liu B."/>
            <person name="Zhang X.-Y."/>
            <person name="Zhou Q.-M."/>
            <person name="Zhang T."/>
            <person name="Li H."/>
            <person name="Yu Y.-F."/>
            <person name="Zhang X.-L."/>
            <person name="Hao X.-Y."/>
            <person name="Wang M."/>
            <person name="Wang L."/>
            <person name="Wei J.-C."/>
        </authorList>
    </citation>
    <scope>NUCLEOTIDE SEQUENCE [LARGE SCALE GENOMIC DNA]</scope>
    <source>
        <strain evidence="19">Z07020 / HMAS-L-300199</strain>
    </source>
</reference>
<evidence type="ECO:0000313" key="19">
    <source>
        <dbReference type="Proteomes" id="UP000019373"/>
    </source>
</evidence>
<feature type="compositionally biased region" description="Low complexity" evidence="16">
    <location>
        <begin position="77"/>
        <end position="86"/>
    </location>
</feature>
<keyword evidence="8 17" id="KW-0472">Membrane</keyword>
<feature type="compositionally biased region" description="Low complexity" evidence="16">
    <location>
        <begin position="263"/>
        <end position="277"/>
    </location>
</feature>
<dbReference type="EMBL" id="KE721353">
    <property type="protein sequence ID" value="ERF70099.1"/>
    <property type="molecule type" value="Genomic_DNA"/>
</dbReference>
<evidence type="ECO:0000256" key="9">
    <source>
        <dbReference type="ARBA" id="ARBA00023180"/>
    </source>
</evidence>
<dbReference type="SUPFAM" id="SSF51445">
    <property type="entry name" value="(Trans)glycosidases"/>
    <property type="match status" value="1"/>
</dbReference>